<dbReference type="Gene3D" id="1.25.40.850">
    <property type="match status" value="1"/>
</dbReference>
<proteinExistence type="inferred from homology"/>
<reference evidence="2 4" key="1">
    <citation type="submission" date="2024-04" db="EMBL/GenBank/DDBJ databases">
        <title>Tritrichomonas musculus Genome.</title>
        <authorList>
            <person name="Alves-Ferreira E."/>
            <person name="Grigg M."/>
            <person name="Lorenzi H."/>
            <person name="Galac M."/>
        </authorList>
    </citation>
    <scope>NUCLEOTIDE SEQUENCE [LARGE SCALE GENOMIC DNA]</scope>
    <source>
        <strain evidence="2 4">EAF2021</strain>
    </source>
</reference>
<gene>
    <name evidence="3" type="ORF">M9Y10_012259</name>
    <name evidence="2" type="ORF">M9Y10_036854</name>
</gene>
<name>A0ABR2GK56_9EUKA</name>
<dbReference type="Proteomes" id="UP001470230">
    <property type="component" value="Unassembled WGS sequence"/>
</dbReference>
<dbReference type="InterPro" id="IPR043155">
    <property type="entry name" value="VPS33_dom3b"/>
</dbReference>
<sequence>MENTPKLQPGLTMKLFKEKADMALDEIFSHFPPPRILTFPQYLTYYVASFINDSTKSKHNVSIIPMNNIPDIDYDGSMFFVTTADTDSINQIIFTFNKVKKFDKVVLVIPRVTELIQYTFSQTGYNINTTQILYKKDLDPTQVYLYDFAADFLPMGDDFFLLPSINSFYKISILSDYEDIYNSAKALFSIENVFGNIPHIMCAGINALRVQQVLSQFHSTPSKVQIEIPQIDSLIIIDRCVDLVTPLTTELSIEGIINAAFDIQYSKVNPNIENINSPVILKEHDEVFRTIRMMSFNRMINYTKKFQELIEEKAREIKQDGAMLHRQGNFGKKYEEAMHLVEDLTIKLENFFKISNEGLRKLKQKTPAFEEIYTKEFQLIQDFQTSVDLPENLVLLYNDWANALRLICLQSVCGFKKMGYNDTTKIMSEIINEFGLEKAREGLLNLDKIRFLSNAEFDVSLAECLYKLDIFGPVDKDNNPTDSCGTAFGGYVPPSVRFVQKFTNGEIDQLVQDFSEKIKIAEFGKSIEREHGDQRRIIVFFVGGLTLTEAGTIRNIGRTLYNGEVEYIVGGTDKISYNTFLQQLCPFLRD</sequence>
<comment type="caution">
    <text evidence="2">The sequence shown here is derived from an EMBL/GenBank/DDBJ whole genome shotgun (WGS) entry which is preliminary data.</text>
</comment>
<comment type="similarity">
    <text evidence="1">Belongs to the STXBP/unc-18/SEC1 family.</text>
</comment>
<evidence type="ECO:0000256" key="1">
    <source>
        <dbReference type="ARBA" id="ARBA00009884"/>
    </source>
</evidence>
<protein>
    <submittedName>
        <fullName evidence="2">Vacuolar protein-sorting-associated protein 33</fullName>
    </submittedName>
</protein>
<dbReference type="EMBL" id="JAPFFF010000531">
    <property type="protein sequence ID" value="KAK8834066.1"/>
    <property type="molecule type" value="Genomic_DNA"/>
</dbReference>
<accession>A0ABR2GK56</accession>
<dbReference type="Gene3D" id="3.40.50.1910">
    <property type="match status" value="2"/>
</dbReference>
<organism evidence="2 4">
    <name type="scientific">Tritrichomonas musculus</name>
    <dbReference type="NCBI Taxonomy" id="1915356"/>
    <lineage>
        <taxon>Eukaryota</taxon>
        <taxon>Metamonada</taxon>
        <taxon>Parabasalia</taxon>
        <taxon>Tritrichomonadida</taxon>
        <taxon>Tritrichomonadidae</taxon>
        <taxon>Tritrichomonas</taxon>
    </lineage>
</organism>
<dbReference type="EMBL" id="JAPFFF010000018">
    <property type="protein sequence ID" value="KAK8860594.1"/>
    <property type="molecule type" value="Genomic_DNA"/>
</dbReference>
<evidence type="ECO:0000313" key="3">
    <source>
        <dbReference type="EMBL" id="KAK8860594.1"/>
    </source>
</evidence>
<evidence type="ECO:0000313" key="4">
    <source>
        <dbReference type="Proteomes" id="UP001470230"/>
    </source>
</evidence>
<keyword evidence="4" id="KW-1185">Reference proteome</keyword>
<dbReference type="InterPro" id="IPR001619">
    <property type="entry name" value="Sec1-like"/>
</dbReference>
<dbReference type="Pfam" id="PF00995">
    <property type="entry name" value="Sec1"/>
    <property type="match status" value="1"/>
</dbReference>
<dbReference type="InterPro" id="IPR027482">
    <property type="entry name" value="Sec1-like_dom2"/>
</dbReference>
<dbReference type="InterPro" id="IPR036045">
    <property type="entry name" value="Sec1-like_sf"/>
</dbReference>
<dbReference type="PANTHER" id="PTHR11679">
    <property type="entry name" value="VESICLE PROTEIN SORTING-ASSOCIATED"/>
    <property type="match status" value="1"/>
</dbReference>
<dbReference type="SUPFAM" id="SSF56815">
    <property type="entry name" value="Sec1/munc18-like (SM) proteins"/>
    <property type="match status" value="1"/>
</dbReference>
<evidence type="ECO:0000313" key="2">
    <source>
        <dbReference type="EMBL" id="KAK8834066.1"/>
    </source>
</evidence>